<dbReference type="PANTHER" id="PTHR13817">
    <property type="entry name" value="TITIN"/>
    <property type="match status" value="1"/>
</dbReference>
<dbReference type="InterPro" id="IPR032812">
    <property type="entry name" value="SbsA_Ig"/>
</dbReference>
<dbReference type="Pfam" id="PF13205">
    <property type="entry name" value="Big_5"/>
    <property type="match status" value="2"/>
</dbReference>
<evidence type="ECO:0000256" key="1">
    <source>
        <dbReference type="ARBA" id="ARBA00022729"/>
    </source>
</evidence>
<dbReference type="Gene3D" id="2.60.40.1220">
    <property type="match status" value="1"/>
</dbReference>
<organism evidence="4">
    <name type="scientific">hydrothermal vent metagenome</name>
    <dbReference type="NCBI Taxonomy" id="652676"/>
    <lineage>
        <taxon>unclassified sequences</taxon>
        <taxon>metagenomes</taxon>
        <taxon>ecological metagenomes</taxon>
    </lineage>
</organism>
<dbReference type="InterPro" id="IPR013783">
    <property type="entry name" value="Ig-like_fold"/>
</dbReference>
<gene>
    <name evidence="4" type="ORF">MNBD_GAMMA08-1586</name>
</gene>
<dbReference type="InterPro" id="IPR003961">
    <property type="entry name" value="FN3_dom"/>
</dbReference>
<keyword evidence="1" id="KW-0732">Signal</keyword>
<evidence type="ECO:0000259" key="3">
    <source>
        <dbReference type="PROSITE" id="PS50853"/>
    </source>
</evidence>
<dbReference type="SUPFAM" id="SSF82171">
    <property type="entry name" value="DPP6 N-terminal domain-like"/>
    <property type="match status" value="1"/>
</dbReference>
<dbReference type="InterPro" id="IPR050964">
    <property type="entry name" value="Striated_Muscle_Regulatory"/>
</dbReference>
<feature type="domain" description="Fibronectin type-III" evidence="3">
    <location>
        <begin position="445"/>
        <end position="537"/>
    </location>
</feature>
<dbReference type="InterPro" id="IPR036116">
    <property type="entry name" value="FN3_sf"/>
</dbReference>
<evidence type="ECO:0000313" key="4">
    <source>
        <dbReference type="EMBL" id="VAW60708.1"/>
    </source>
</evidence>
<dbReference type="Gene3D" id="2.60.40.10">
    <property type="entry name" value="Immunoglobulins"/>
    <property type="match status" value="5"/>
</dbReference>
<dbReference type="CDD" id="cd00063">
    <property type="entry name" value="FN3"/>
    <property type="match status" value="5"/>
</dbReference>
<feature type="domain" description="Fibronectin type-III" evidence="3">
    <location>
        <begin position="539"/>
        <end position="635"/>
    </location>
</feature>
<name>A0A3B0WXF8_9ZZZZ</name>
<sequence>MNCMKLARFLILTSVFILLSACSGSGDSQSSAAQEEKFEMIAVPTKGQNAIAQNLKLVSLSFSKAVEPDSVSTDNIIITPAVNFELDTSLLVTRRVVFIIISGGLEPNQEYTFDINNIKELGTTVESNFSWDYSTLDDIDSTAPTMLSTLPTNNANDVSDRANKIQVTFDEDINISSNSNFTISPAVTGAIRINNNTIELTPANALSANQNYTVSLNGISDSFGNDADDVFFTFSTGADTTAPTSPSPLTSTLVTDSRVNLSWSASTDINGFNNYQVFRGTVSQNMVAISTTSSLTFSDTSVSPLTAYVYQVIARDDAGNASASNLLNVSTLQMPDNQAPTAVTLTTASTPISSSPTNSSVALTWNSASDNVAVTGYRVERALGSGSFSTLAANLASTNFTDNSATPSTAYRYHVIAFDGAGNESTSNTLSLTTPAFIDAISPSAPGSLQATNMTDALISIRWNASSDNIAVTGYRVMKALGSGSLSLLSTTSSLTFTDNAIAPSTGYRYQIIAVDGAGNTAASSIITVNSLATPDVTAPTSPTGLSTSASPTSSNVQLSWNASTDDVGVTGYKLNRRVSGGSWVTLVNSQLATTFNDASVSQSTNYQYQVFAFDMAGNQSASSVLDVATPAEPDTTAPVFSANLRTSATPSSTSVAVQWNAASDNVGVIGYRLMKSTNGATAVAVANGTSLSFTDSGVSESTSYRYQVFAYDLAGNETASNFLDVTTPQLMNAANDTFSTPFETALNGNLSINDSVSPNSPNTWVLVAQAASGTAAINSNGSFIYTPATGFSGSVSFTYQMRDSLSNFSNTATATITVQAQQAATACGTLYANNGGFNPVTSRTVTSIPNITKPAKGAHYLDPDYGACIVRVSDHNNDSATIANRIVPDYSRRQVFNADQSRMLLLSSDGFWHLYDANTYSHIRRVSLQGDSVEFQWHPTDPNLLYRMAYNGGRQIILHDLSDTTDNTSSVAADFTNVTSINGYPGATSINSIWPNATRFLTGEEGAPSRDGRYWALMGMSNDFNTQYGIIVYDLQTDAIVGVYDYATDGGGIGGPNNLSMSPSGTHVVVLWNPPACDGQNGRPVGRGTLNNPCGTMSFNKDFTQATGLALNGEHGDTATDINGRDVYVGIEYQSLGAIEIIDLETGNLVANIETNMWIGGAVHISGRALDKPGWVVISHYAGSTVNAWYNQEVFLAKLDTNPVIVRLAKHQSNPADYWSQPHATISRDASKVVWGSNWGGAVLDLDTYMATVPIEVLDGL</sequence>
<dbReference type="Pfam" id="PF17963">
    <property type="entry name" value="Big_9"/>
    <property type="match status" value="1"/>
</dbReference>
<dbReference type="Pfam" id="PF00041">
    <property type="entry name" value="fn3"/>
    <property type="match status" value="2"/>
</dbReference>
<feature type="domain" description="Fibronectin type-III" evidence="3">
    <location>
        <begin position="641"/>
        <end position="731"/>
    </location>
</feature>
<evidence type="ECO:0000256" key="2">
    <source>
        <dbReference type="ARBA" id="ARBA00022737"/>
    </source>
</evidence>
<keyword evidence="2" id="KW-0677">Repeat</keyword>
<dbReference type="Gene3D" id="2.60.40.3440">
    <property type="match status" value="1"/>
</dbReference>
<dbReference type="PROSITE" id="PS51257">
    <property type="entry name" value="PROKAR_LIPOPROTEIN"/>
    <property type="match status" value="1"/>
</dbReference>
<feature type="domain" description="Fibronectin type-III" evidence="3">
    <location>
        <begin position="339"/>
        <end position="437"/>
    </location>
</feature>
<dbReference type="PANTHER" id="PTHR13817:SF73">
    <property type="entry name" value="FIBRONECTIN TYPE-III DOMAIN-CONTAINING PROTEIN"/>
    <property type="match status" value="1"/>
</dbReference>
<accession>A0A3B0WXF8</accession>
<protein>
    <submittedName>
        <fullName evidence="4">Chitin binding protein</fullName>
    </submittedName>
</protein>
<dbReference type="AlphaFoldDB" id="A0A3B0WXF8"/>
<reference evidence="4" key="1">
    <citation type="submission" date="2018-06" db="EMBL/GenBank/DDBJ databases">
        <authorList>
            <person name="Zhirakovskaya E."/>
        </authorList>
    </citation>
    <scope>NUCLEOTIDE SEQUENCE</scope>
</reference>
<dbReference type="EMBL" id="UOFH01000159">
    <property type="protein sequence ID" value="VAW60708.1"/>
    <property type="molecule type" value="Genomic_DNA"/>
</dbReference>
<dbReference type="InterPro" id="IPR014755">
    <property type="entry name" value="Cu-Rt/internalin_Ig-like"/>
</dbReference>
<dbReference type="SUPFAM" id="SSF49265">
    <property type="entry name" value="Fibronectin type III"/>
    <property type="match status" value="3"/>
</dbReference>
<proteinExistence type="predicted"/>
<feature type="domain" description="Fibronectin type-III" evidence="3">
    <location>
        <begin position="245"/>
        <end position="334"/>
    </location>
</feature>
<dbReference type="SMART" id="SM00060">
    <property type="entry name" value="FN3"/>
    <property type="match status" value="5"/>
</dbReference>
<dbReference type="PROSITE" id="PS50853">
    <property type="entry name" value="FN3"/>
    <property type="match status" value="5"/>
</dbReference>